<accession>A0ABW4B0Z6</accession>
<evidence type="ECO:0000256" key="2">
    <source>
        <dbReference type="PROSITE-ProRule" id="PRU00169"/>
    </source>
</evidence>
<evidence type="ECO:0000313" key="6">
    <source>
        <dbReference type="EMBL" id="MFD1383176.1"/>
    </source>
</evidence>
<gene>
    <name evidence="6" type="ORF">ACFQ45_07345</name>
</gene>
<reference evidence="7" key="1">
    <citation type="journal article" date="2019" name="Int. J. Syst. Evol. Microbiol.">
        <title>The Global Catalogue of Microorganisms (GCM) 10K type strain sequencing project: providing services to taxonomists for standard genome sequencing and annotation.</title>
        <authorList>
            <consortium name="The Broad Institute Genomics Platform"/>
            <consortium name="The Broad Institute Genome Sequencing Center for Infectious Disease"/>
            <person name="Wu L."/>
            <person name="Ma J."/>
        </authorList>
    </citation>
    <scope>NUCLEOTIDE SEQUENCE [LARGE SCALE GENOMIC DNA]</scope>
    <source>
        <strain evidence="7">JCM 30774</strain>
    </source>
</reference>
<comment type="caution">
    <text evidence="6">The sequence shown here is derived from an EMBL/GenBank/DDBJ whole genome shotgun (WGS) entry which is preliminary data.</text>
</comment>
<dbReference type="PANTHER" id="PTHR48111:SF41">
    <property type="entry name" value="TRANSCRIPTIONAL REGULATORY PROTEIN CUSR-RELATED"/>
    <property type="match status" value="1"/>
</dbReference>
<dbReference type="SMART" id="SM00448">
    <property type="entry name" value="REC"/>
    <property type="match status" value="1"/>
</dbReference>
<keyword evidence="1 3" id="KW-0238">DNA-binding</keyword>
<feature type="DNA-binding region" description="OmpR/PhoB-type" evidence="3">
    <location>
        <begin position="127"/>
        <end position="225"/>
    </location>
</feature>
<dbReference type="PROSITE" id="PS50110">
    <property type="entry name" value="RESPONSE_REGULATORY"/>
    <property type="match status" value="1"/>
</dbReference>
<dbReference type="CDD" id="cd00383">
    <property type="entry name" value="trans_reg_C"/>
    <property type="match status" value="1"/>
</dbReference>
<dbReference type="InterPro" id="IPR011006">
    <property type="entry name" value="CheY-like_superfamily"/>
</dbReference>
<feature type="domain" description="OmpR/PhoB-type" evidence="5">
    <location>
        <begin position="127"/>
        <end position="225"/>
    </location>
</feature>
<evidence type="ECO:0000256" key="3">
    <source>
        <dbReference type="PROSITE-ProRule" id="PRU01091"/>
    </source>
</evidence>
<feature type="domain" description="Response regulatory" evidence="4">
    <location>
        <begin position="2"/>
        <end position="116"/>
    </location>
</feature>
<dbReference type="PROSITE" id="PS51755">
    <property type="entry name" value="OMPR_PHOB"/>
    <property type="match status" value="1"/>
</dbReference>
<organism evidence="6 7">
    <name type="scientific">Rhodanobacter aciditrophus</name>
    <dbReference type="NCBI Taxonomy" id="1623218"/>
    <lineage>
        <taxon>Bacteria</taxon>
        <taxon>Pseudomonadati</taxon>
        <taxon>Pseudomonadota</taxon>
        <taxon>Gammaproteobacteria</taxon>
        <taxon>Lysobacterales</taxon>
        <taxon>Rhodanobacteraceae</taxon>
        <taxon>Rhodanobacter</taxon>
    </lineage>
</organism>
<dbReference type="CDD" id="cd19935">
    <property type="entry name" value="REC_OmpR_CusR-like"/>
    <property type="match status" value="1"/>
</dbReference>
<dbReference type="RefSeq" id="WP_377366351.1">
    <property type="nucleotide sequence ID" value="NZ_JBHTMN010000007.1"/>
</dbReference>
<dbReference type="InterPro" id="IPR036388">
    <property type="entry name" value="WH-like_DNA-bd_sf"/>
</dbReference>
<dbReference type="Gene3D" id="6.10.250.690">
    <property type="match status" value="1"/>
</dbReference>
<dbReference type="Pfam" id="PF00072">
    <property type="entry name" value="Response_reg"/>
    <property type="match status" value="1"/>
</dbReference>
<dbReference type="Gene3D" id="1.10.10.10">
    <property type="entry name" value="Winged helix-like DNA-binding domain superfamily/Winged helix DNA-binding domain"/>
    <property type="match status" value="1"/>
</dbReference>
<keyword evidence="2" id="KW-0597">Phosphoprotein</keyword>
<dbReference type="Pfam" id="PF00486">
    <property type="entry name" value="Trans_reg_C"/>
    <property type="match status" value="1"/>
</dbReference>
<dbReference type="SUPFAM" id="SSF52172">
    <property type="entry name" value="CheY-like"/>
    <property type="match status" value="1"/>
</dbReference>
<name>A0ABW4B0Z6_9GAMM</name>
<sequence length="229" mass="25754">MRILVVEDDQVTQSFLKKGLTEQGYQVDVASDGQEALFQALEIDYQLIILDRMLPKLDGLTVLGTLRAANKELPVLILSALDSVDERVKGLRKGGDDYLVKPFSFSELLARVEILLKRHSAPSAAPTSQLQSGDLTMNLLTREVTRAGQNIPLQPKEFQILQYLMEHPGQVVTRTLLFEAVWNYDFDPQTNVIDVHVARLRKKVEADDLPTIIETIRGVGYRLVDKTIL</sequence>
<dbReference type="EMBL" id="JBHTMN010000007">
    <property type="protein sequence ID" value="MFD1383176.1"/>
    <property type="molecule type" value="Genomic_DNA"/>
</dbReference>
<dbReference type="InterPro" id="IPR039420">
    <property type="entry name" value="WalR-like"/>
</dbReference>
<dbReference type="Gene3D" id="3.40.50.2300">
    <property type="match status" value="1"/>
</dbReference>
<feature type="modified residue" description="4-aspartylphosphate" evidence="2">
    <location>
        <position position="51"/>
    </location>
</feature>
<dbReference type="InterPro" id="IPR001789">
    <property type="entry name" value="Sig_transdc_resp-reg_receiver"/>
</dbReference>
<evidence type="ECO:0000256" key="1">
    <source>
        <dbReference type="ARBA" id="ARBA00023125"/>
    </source>
</evidence>
<keyword evidence="7" id="KW-1185">Reference proteome</keyword>
<dbReference type="Proteomes" id="UP001597059">
    <property type="component" value="Unassembled WGS sequence"/>
</dbReference>
<proteinExistence type="predicted"/>
<dbReference type="PANTHER" id="PTHR48111">
    <property type="entry name" value="REGULATOR OF RPOS"/>
    <property type="match status" value="1"/>
</dbReference>
<evidence type="ECO:0000259" key="4">
    <source>
        <dbReference type="PROSITE" id="PS50110"/>
    </source>
</evidence>
<dbReference type="InterPro" id="IPR001867">
    <property type="entry name" value="OmpR/PhoB-type_DNA-bd"/>
</dbReference>
<dbReference type="SMART" id="SM00862">
    <property type="entry name" value="Trans_reg_C"/>
    <property type="match status" value="1"/>
</dbReference>
<protein>
    <submittedName>
        <fullName evidence="6">Response regulator transcription factor</fullName>
    </submittedName>
</protein>
<evidence type="ECO:0000259" key="5">
    <source>
        <dbReference type="PROSITE" id="PS51755"/>
    </source>
</evidence>
<evidence type="ECO:0000313" key="7">
    <source>
        <dbReference type="Proteomes" id="UP001597059"/>
    </source>
</evidence>